<evidence type="ECO:0000313" key="6">
    <source>
        <dbReference type="Proteomes" id="UP000824496"/>
    </source>
</evidence>
<keyword evidence="6" id="KW-1185">Reference proteome</keyword>
<dbReference type="EMBL" id="AP025017">
    <property type="protein sequence ID" value="BDA65714.1"/>
    <property type="molecule type" value="Genomic_DNA"/>
</dbReference>
<feature type="domain" description="PafC HTH" evidence="3">
    <location>
        <begin position="8"/>
        <end position="124"/>
    </location>
</feature>
<dbReference type="InterPro" id="IPR051534">
    <property type="entry name" value="CBASS_pafABC_assoc_protein"/>
</dbReference>
<sequence>MPRRPTSEHLARLLALPAWVAEHPGTSIERAAAHFGVTPGQIEADVNTLWVSGLPGGLPGELVDFDAADFEAGRLSLSEPLGLDRPVRLSRQEALSLVMALRVLRSVLAGDEDSLRALGGAEAALTGLLSHGPDEPLDPCAAPAAGRSHTLEDTGEQEQVRTGSRHLAEILASVRQALRERRRLEITYVSATDTASQRQVDPMELRSDGAHLWLLGWCLSAGAQRTFRLDRVLAATVLPTRARARRAPKHRRGQGLASPAAGPTAALTLRPSGRWLVEQVPCLSVEERDDGCLRATIQGRDEDWLVSLALSAGSHLIAVEPAALAQRVGGAARRALAAYGPDAGGRAGPAPHAGGV</sequence>
<dbReference type="Pfam" id="PF19187">
    <property type="entry name" value="HTH_PafC"/>
    <property type="match status" value="1"/>
</dbReference>
<evidence type="ECO:0000256" key="1">
    <source>
        <dbReference type="SAM" id="MobiDB-lite"/>
    </source>
</evidence>
<dbReference type="InterPro" id="IPR026881">
    <property type="entry name" value="WYL_dom"/>
</dbReference>
<evidence type="ECO:0000259" key="3">
    <source>
        <dbReference type="Pfam" id="PF19187"/>
    </source>
</evidence>
<evidence type="ECO:0000259" key="2">
    <source>
        <dbReference type="Pfam" id="PF13280"/>
    </source>
</evidence>
<dbReference type="InterPro" id="IPR028349">
    <property type="entry name" value="PafC-like"/>
</dbReference>
<dbReference type="PANTHER" id="PTHR34580">
    <property type="match status" value="1"/>
</dbReference>
<protein>
    <submittedName>
        <fullName evidence="5">WYL domain-containing protein</fullName>
    </submittedName>
</protein>
<evidence type="ECO:0000313" key="5">
    <source>
        <dbReference type="EMBL" id="BDA65714.1"/>
    </source>
</evidence>
<feature type="domain" description="WYL" evidence="2">
    <location>
        <begin position="169"/>
        <end position="237"/>
    </location>
</feature>
<dbReference type="PROSITE" id="PS52050">
    <property type="entry name" value="WYL"/>
    <property type="match status" value="1"/>
</dbReference>
<proteinExistence type="predicted"/>
<dbReference type="InterPro" id="IPR057727">
    <property type="entry name" value="WCX_dom"/>
</dbReference>
<gene>
    <name evidence="5" type="ORF">MANAM107_25480</name>
</gene>
<dbReference type="PANTHER" id="PTHR34580:SF1">
    <property type="entry name" value="PROTEIN PAFC"/>
    <property type="match status" value="1"/>
</dbReference>
<dbReference type="RefSeq" id="WP_223909380.1">
    <property type="nucleotide sequence ID" value="NZ_AP025017.1"/>
</dbReference>
<dbReference type="Pfam" id="PF25583">
    <property type="entry name" value="WCX"/>
    <property type="match status" value="1"/>
</dbReference>
<evidence type="ECO:0000259" key="4">
    <source>
        <dbReference type="Pfam" id="PF25583"/>
    </source>
</evidence>
<feature type="region of interest" description="Disordered" evidence="1">
    <location>
        <begin position="244"/>
        <end position="263"/>
    </location>
</feature>
<dbReference type="Proteomes" id="UP000824496">
    <property type="component" value="Chromosome"/>
</dbReference>
<accession>A0ABN6K7S5</accession>
<dbReference type="PIRSF" id="PIRSF016838">
    <property type="entry name" value="PafC"/>
    <property type="match status" value="1"/>
</dbReference>
<dbReference type="Pfam" id="PF13280">
    <property type="entry name" value="WYL"/>
    <property type="match status" value="1"/>
</dbReference>
<feature type="domain" description="WCX" evidence="4">
    <location>
        <begin position="264"/>
        <end position="336"/>
    </location>
</feature>
<feature type="compositionally biased region" description="Basic residues" evidence="1">
    <location>
        <begin position="244"/>
        <end position="253"/>
    </location>
</feature>
<reference evidence="5 6" key="1">
    <citation type="submission" date="2021-08" db="EMBL/GenBank/DDBJ databases">
        <title>Whole genome sequence of novel Actinomyces species strain MAS-1.</title>
        <authorList>
            <person name="Saito M."/>
            <person name="Kuwahara N."/>
            <person name="Takizawa T."/>
            <person name="Gotouda H."/>
            <person name="Ochiai T."/>
        </authorList>
    </citation>
    <scope>NUCLEOTIDE SEQUENCE [LARGE SCALE GENOMIC DNA]</scope>
    <source>
        <strain evidence="5 6">MAS-1</strain>
    </source>
</reference>
<name>A0ABN6K7S5_9ACTO</name>
<dbReference type="InterPro" id="IPR043839">
    <property type="entry name" value="PafC_HTH"/>
</dbReference>
<organism evidence="5 6">
    <name type="scientific">Actinomyces capricornis</name>
    <dbReference type="NCBI Taxonomy" id="2755559"/>
    <lineage>
        <taxon>Bacteria</taxon>
        <taxon>Bacillati</taxon>
        <taxon>Actinomycetota</taxon>
        <taxon>Actinomycetes</taxon>
        <taxon>Actinomycetales</taxon>
        <taxon>Actinomycetaceae</taxon>
        <taxon>Actinomyces</taxon>
    </lineage>
</organism>